<dbReference type="PANTHER" id="PTHR46558">
    <property type="entry name" value="TRACRIPTIONAL REGULATORY PROTEIN-RELATED-RELATED"/>
    <property type="match status" value="1"/>
</dbReference>
<reference evidence="3" key="1">
    <citation type="submission" date="2015-03" db="EMBL/GenBank/DDBJ databases">
        <authorList>
            <consortium name="Pathogen Informatics"/>
        </authorList>
    </citation>
    <scope>NUCLEOTIDE SEQUENCE [LARGE SCALE GENOMIC DNA]</scope>
    <source>
        <strain evidence="3">SMRU2248</strain>
    </source>
</reference>
<evidence type="ECO:0000256" key="1">
    <source>
        <dbReference type="ARBA" id="ARBA00023125"/>
    </source>
</evidence>
<dbReference type="PROSITE" id="PS50943">
    <property type="entry name" value="HTH_CROC1"/>
    <property type="match status" value="1"/>
</dbReference>
<accession>A0A0T8UBW6</accession>
<dbReference type="SUPFAM" id="SSF47413">
    <property type="entry name" value="lambda repressor-like DNA-binding domains"/>
    <property type="match status" value="1"/>
</dbReference>
<dbReference type="AlphaFoldDB" id="A0A0T8UBW6"/>
<evidence type="ECO:0000313" key="2">
    <source>
        <dbReference type="EMBL" id="CKB07787.1"/>
    </source>
</evidence>
<dbReference type="Pfam" id="PF01381">
    <property type="entry name" value="HTH_3"/>
    <property type="match status" value="1"/>
</dbReference>
<dbReference type="InterPro" id="IPR001387">
    <property type="entry name" value="Cro/C1-type_HTH"/>
</dbReference>
<dbReference type="GO" id="GO:0003677">
    <property type="term" value="F:DNA binding"/>
    <property type="evidence" value="ECO:0007669"/>
    <property type="project" value="UniProtKB-KW"/>
</dbReference>
<dbReference type="EMBL" id="CMJT01000014">
    <property type="protein sequence ID" value="CKB07787.1"/>
    <property type="molecule type" value="Genomic_DNA"/>
</dbReference>
<dbReference type="Gene3D" id="1.10.260.40">
    <property type="entry name" value="lambda repressor-like DNA-binding domains"/>
    <property type="match status" value="1"/>
</dbReference>
<proteinExistence type="predicted"/>
<dbReference type="Proteomes" id="UP000041827">
    <property type="component" value="Unassembled WGS sequence"/>
</dbReference>
<dbReference type="RefSeq" id="WP_001080843.1">
    <property type="nucleotide sequence ID" value="NZ_CMJT01000014.1"/>
</dbReference>
<organism evidence="2 3">
    <name type="scientific">Streptococcus pseudopneumoniae</name>
    <dbReference type="NCBI Taxonomy" id="257758"/>
    <lineage>
        <taxon>Bacteria</taxon>
        <taxon>Bacillati</taxon>
        <taxon>Bacillota</taxon>
        <taxon>Bacilli</taxon>
        <taxon>Lactobacillales</taxon>
        <taxon>Streptococcaceae</taxon>
        <taxon>Streptococcus</taxon>
    </lineage>
</organism>
<dbReference type="PANTHER" id="PTHR46558:SF11">
    <property type="entry name" value="HTH-TYPE TRANSCRIPTIONAL REGULATOR XRE"/>
    <property type="match status" value="1"/>
</dbReference>
<protein>
    <submittedName>
        <fullName evidence="2">XRE family transcriptional regulator</fullName>
    </submittedName>
</protein>
<keyword evidence="1" id="KW-0238">DNA-binding</keyword>
<dbReference type="SMART" id="SM00530">
    <property type="entry name" value="HTH_XRE"/>
    <property type="match status" value="1"/>
</dbReference>
<gene>
    <name evidence="2" type="ORF">ERS021757_01516</name>
</gene>
<sequence>MNRLKELRKQKGLTQQGLADKISISKITILRWENEERQIKPEKAQQLADFFGVSVGYLLGYSEYRELEKALDKTIFSNYPDVETFLTQEIKELIGERTKDFYEYIDKQFCESYKNTAVPPEIVVKHREDFYSSFLFLPARLQKFIALWSILTETEQENIGKTIELLAMRGK</sequence>
<dbReference type="InterPro" id="IPR010982">
    <property type="entry name" value="Lambda_DNA-bd_dom_sf"/>
</dbReference>
<dbReference type="GeneID" id="45217595"/>
<evidence type="ECO:0000313" key="3">
    <source>
        <dbReference type="Proteomes" id="UP000041827"/>
    </source>
</evidence>
<name>A0A0T8UBW6_9STRE</name>
<dbReference type="CDD" id="cd00093">
    <property type="entry name" value="HTH_XRE"/>
    <property type="match status" value="1"/>
</dbReference>